<sequence precursor="true">MRYAAIRWTHVVFLLAGMLAGGALSFTTVAQAQEKPAESPPAARQKFVDAGNFQNNGAFDLAVDEWQAFLKAYPTDPLAGKARYYLGVCLLQQKKPEEALAAFEKVLADYPKFEQMEDLLVNLGSCQYSLGQAGKAEMFGKAATSYAKLAKDFPKSKFVEESLFYQGESLYSAGKKGESLAPYEQLIKDFPKSTRREETLYALGCTQEELGKYEPALATFETLLKEFPESKLATEVTMRKAEALLQKGDLAAAEKLFGEVAAVKGFSQADYALLRQGTALAKQEKFPEAAAVLVKLVTDFGSSAYVADATLGAARYFYRANNDAEAETWLKKVVEAKTPAAAEAAHWLARLYIKTGKPADAEKAAKDALAAGGDSPYLVNLLLDQADALFEISERRAESLPLFLKFAADHASHEQAPLALYSAAFTALDLKKFDEALKHAADFEKAYATAPLLPDTKYVAAEANLQLGKLPEAEAAYRELVEKFASHAEADTWKIRLARTLLLEKKYDDLVTTVTPQITTLKKHELVAEAHFLVGSAQFFADKFKEAETSLNASLAADPKWRQADETMLLVARTQRKLDQVDAAKSTLQKLMTDFASSTVLDQAHYRMGEILYAANDFAGSATEYSVVVTKYPESPFAPYALYGQGWSLLKSKEFAKAVESFTSVIDKHASHELVADSQYGRAVARRQAGDAAGSLADFDAYLKKELTPDQKCDALYERGLAQVAIMKYADAVASFDELLKVNAKYSAADKVLYELAWAQKSLDKHAEAVPLFEKIAKDYPESPLAAEAWFRVGEDQYEKKTYDVAVKSYTEAMGKKPAGELGEMTSYKLGWANFQLKQYQPALDSFSSQVKDHPAGPLSADGIFMKAECLFRMENYKDAYPAYEAASKTKFSSPTYEMLTLLHGGQSAAQLSKWDDALKLLSQIPAKFADSPLLPEATYEIGWAKQNLGKLDEALVDYEAAASASRDQVGARARFMRGEIMFERREHDAAIKEFQRAMFGYGGDAAAPEVKNWQARSGFDAGRCAEVQIMGAADAAAKAKAIAEAKRLYTYVVEKHPQHELAAEAKKRLAALEKL</sequence>
<dbReference type="PROSITE" id="PS50005">
    <property type="entry name" value="TPR"/>
    <property type="match status" value="3"/>
</dbReference>
<accession>D2R8K5</accession>
<evidence type="ECO:0000313" key="4">
    <source>
        <dbReference type="Proteomes" id="UP000001887"/>
    </source>
</evidence>
<keyword evidence="2" id="KW-0732">Signal</keyword>
<evidence type="ECO:0000313" key="3">
    <source>
        <dbReference type="EMBL" id="ADB17546.1"/>
    </source>
</evidence>
<keyword evidence="1" id="KW-0802">TPR repeat</keyword>
<feature type="repeat" description="TPR" evidence="1">
    <location>
        <begin position="80"/>
        <end position="113"/>
    </location>
</feature>
<dbReference type="OrthoDB" id="9757961at2"/>
<dbReference type="PANTHER" id="PTHR12558:SF13">
    <property type="entry name" value="CELL DIVISION CYCLE PROTEIN 27 HOMOLOG"/>
    <property type="match status" value="1"/>
</dbReference>
<dbReference type="InterPro" id="IPR011990">
    <property type="entry name" value="TPR-like_helical_dom_sf"/>
</dbReference>
<dbReference type="Proteomes" id="UP000001887">
    <property type="component" value="Chromosome"/>
</dbReference>
<feature type="repeat" description="TPR" evidence="1">
    <location>
        <begin position="197"/>
        <end position="230"/>
    </location>
</feature>
<feature type="repeat" description="TPR" evidence="1">
    <location>
        <begin position="787"/>
        <end position="820"/>
    </location>
</feature>
<protein>
    <submittedName>
        <fullName evidence="3">Tetratricopeptide TPR_2 repeat protein</fullName>
    </submittedName>
</protein>
<evidence type="ECO:0000256" key="1">
    <source>
        <dbReference type="PROSITE-ProRule" id="PRU00339"/>
    </source>
</evidence>
<dbReference type="STRING" id="530564.Psta_2881"/>
<dbReference type="eggNOG" id="COG1729">
    <property type="taxonomic scope" value="Bacteria"/>
</dbReference>
<dbReference type="SUPFAM" id="SSF48452">
    <property type="entry name" value="TPR-like"/>
    <property type="match status" value="6"/>
</dbReference>
<keyword evidence="4" id="KW-1185">Reference proteome</keyword>
<dbReference type="EMBL" id="CP001848">
    <property type="protein sequence ID" value="ADB17546.1"/>
    <property type="molecule type" value="Genomic_DNA"/>
</dbReference>
<feature type="signal peptide" evidence="2">
    <location>
        <begin position="1"/>
        <end position="32"/>
    </location>
</feature>
<dbReference type="PANTHER" id="PTHR12558">
    <property type="entry name" value="CELL DIVISION CYCLE 16,23,27"/>
    <property type="match status" value="1"/>
</dbReference>
<dbReference type="Gene3D" id="1.25.40.10">
    <property type="entry name" value="Tetratricopeptide repeat domain"/>
    <property type="match status" value="10"/>
</dbReference>
<dbReference type="AlphaFoldDB" id="D2R8K5"/>
<dbReference type="InterPro" id="IPR019734">
    <property type="entry name" value="TPR_rpt"/>
</dbReference>
<reference evidence="3 4" key="1">
    <citation type="journal article" date="2009" name="Stand. Genomic Sci.">
        <title>Complete genome sequence of Pirellula staleyi type strain (ATCC 27377).</title>
        <authorList>
            <person name="Clum A."/>
            <person name="Tindall B.J."/>
            <person name="Sikorski J."/>
            <person name="Ivanova N."/>
            <person name="Mavrommatis K."/>
            <person name="Lucas S."/>
            <person name="Glavina del Rio T."/>
            <person name="Nolan M."/>
            <person name="Chen F."/>
            <person name="Tice H."/>
            <person name="Pitluck S."/>
            <person name="Cheng J.F."/>
            <person name="Chertkov O."/>
            <person name="Brettin T."/>
            <person name="Han C."/>
            <person name="Detter J.C."/>
            <person name="Kuske C."/>
            <person name="Bruce D."/>
            <person name="Goodwin L."/>
            <person name="Ovchinikova G."/>
            <person name="Pati A."/>
            <person name="Mikhailova N."/>
            <person name="Chen A."/>
            <person name="Palaniappan K."/>
            <person name="Land M."/>
            <person name="Hauser L."/>
            <person name="Chang Y.J."/>
            <person name="Jeffries C.D."/>
            <person name="Chain P."/>
            <person name="Rohde M."/>
            <person name="Goker M."/>
            <person name="Bristow J."/>
            <person name="Eisen J.A."/>
            <person name="Markowitz V."/>
            <person name="Hugenholtz P."/>
            <person name="Kyrpides N.C."/>
            <person name="Klenk H.P."/>
            <person name="Lapidus A."/>
        </authorList>
    </citation>
    <scope>NUCLEOTIDE SEQUENCE [LARGE SCALE GENOMIC DNA]</scope>
    <source>
        <strain evidence="4">ATCC 27377 / DSM 6068 / ICPB 4128</strain>
    </source>
</reference>
<organism evidence="3 4">
    <name type="scientific">Pirellula staleyi (strain ATCC 27377 / DSM 6068 / ICPB 4128)</name>
    <name type="common">Pirella staleyi</name>
    <dbReference type="NCBI Taxonomy" id="530564"/>
    <lineage>
        <taxon>Bacteria</taxon>
        <taxon>Pseudomonadati</taxon>
        <taxon>Planctomycetota</taxon>
        <taxon>Planctomycetia</taxon>
        <taxon>Pirellulales</taxon>
        <taxon>Pirellulaceae</taxon>
        <taxon>Pirellula</taxon>
    </lineage>
</organism>
<name>D2R8K5_PIRSD</name>
<dbReference type="eggNOG" id="COG0457">
    <property type="taxonomic scope" value="Bacteria"/>
</dbReference>
<evidence type="ECO:0000256" key="2">
    <source>
        <dbReference type="SAM" id="SignalP"/>
    </source>
</evidence>
<dbReference type="KEGG" id="psl:Psta_2881"/>
<dbReference type="Pfam" id="PF13432">
    <property type="entry name" value="TPR_16"/>
    <property type="match status" value="7"/>
</dbReference>
<proteinExistence type="predicted"/>
<feature type="chain" id="PRO_5003034783" evidence="2">
    <location>
        <begin position="33"/>
        <end position="1076"/>
    </location>
</feature>
<gene>
    <name evidence="3" type="ordered locus">Psta_2881</name>
</gene>
<dbReference type="HOGENOM" id="CLU_281429_0_0_0"/>
<dbReference type="SMART" id="SM00028">
    <property type="entry name" value="TPR"/>
    <property type="match status" value="17"/>
</dbReference>
<dbReference type="Pfam" id="PF13174">
    <property type="entry name" value="TPR_6"/>
    <property type="match status" value="3"/>
</dbReference>